<dbReference type="Gene3D" id="1.10.3730.20">
    <property type="match status" value="1"/>
</dbReference>
<reference evidence="10" key="1">
    <citation type="journal article" date="2020" name="Appl. Environ. Microbiol.">
        <title>Diazotrophic Anaeromyxobacter Isolates from Soils.</title>
        <authorList>
            <person name="Masuda Y."/>
            <person name="Yamanaka H."/>
            <person name="Xu Z.X."/>
            <person name="Shiratori Y."/>
            <person name="Aono T."/>
            <person name="Amachi S."/>
            <person name="Senoo K."/>
            <person name="Itoh H."/>
        </authorList>
    </citation>
    <scope>NUCLEOTIDE SEQUENCE [LARGE SCALE GENOMIC DNA]</scope>
    <source>
        <strain evidence="10">R267</strain>
    </source>
</reference>
<dbReference type="InterPro" id="IPR050638">
    <property type="entry name" value="AA-Vitamin_Transporters"/>
</dbReference>
<feature type="region of interest" description="Disordered" evidence="6">
    <location>
        <begin position="124"/>
        <end position="166"/>
    </location>
</feature>
<keyword evidence="5 7" id="KW-0472">Membrane</keyword>
<gene>
    <name evidence="9" type="ORF">AMYX_01600</name>
</gene>
<keyword evidence="3 7" id="KW-0812">Transmembrane</keyword>
<organism evidence="9 10">
    <name type="scientific">Anaeromyxobacter diazotrophicus</name>
    <dbReference type="NCBI Taxonomy" id="2590199"/>
    <lineage>
        <taxon>Bacteria</taxon>
        <taxon>Pseudomonadati</taxon>
        <taxon>Myxococcota</taxon>
        <taxon>Myxococcia</taxon>
        <taxon>Myxococcales</taxon>
        <taxon>Cystobacterineae</taxon>
        <taxon>Anaeromyxobacteraceae</taxon>
        <taxon>Anaeromyxobacter</taxon>
    </lineage>
</organism>
<dbReference type="RefSeq" id="WP_235969419.1">
    <property type="nucleotide sequence ID" value="NZ_BJTG01000001.1"/>
</dbReference>
<dbReference type="SUPFAM" id="SSF103481">
    <property type="entry name" value="Multidrug resistance efflux transporter EmrE"/>
    <property type="match status" value="1"/>
</dbReference>
<evidence type="ECO:0000313" key="9">
    <source>
        <dbReference type="EMBL" id="GEJ55419.1"/>
    </source>
</evidence>
<feature type="transmembrane region" description="Helical" evidence="7">
    <location>
        <begin position="101"/>
        <end position="119"/>
    </location>
</feature>
<evidence type="ECO:0000256" key="4">
    <source>
        <dbReference type="ARBA" id="ARBA00022989"/>
    </source>
</evidence>
<feature type="transmembrane region" description="Helical" evidence="7">
    <location>
        <begin position="44"/>
        <end position="64"/>
    </location>
</feature>
<comment type="caution">
    <text evidence="9">The sequence shown here is derived from an EMBL/GenBank/DDBJ whole genome shotgun (WGS) entry which is preliminary data.</text>
</comment>
<keyword evidence="4 7" id="KW-1133">Transmembrane helix</keyword>
<dbReference type="AlphaFoldDB" id="A0A7I9VGP8"/>
<dbReference type="InterPro" id="IPR037185">
    <property type="entry name" value="EmrE-like"/>
</dbReference>
<feature type="transmembrane region" description="Helical" evidence="7">
    <location>
        <begin position="76"/>
        <end position="95"/>
    </location>
</feature>
<dbReference type="Proteomes" id="UP000503640">
    <property type="component" value="Unassembled WGS sequence"/>
</dbReference>
<dbReference type="PANTHER" id="PTHR32322">
    <property type="entry name" value="INNER MEMBRANE TRANSPORTER"/>
    <property type="match status" value="1"/>
</dbReference>
<dbReference type="InterPro" id="IPR000620">
    <property type="entry name" value="EamA_dom"/>
</dbReference>
<evidence type="ECO:0000256" key="2">
    <source>
        <dbReference type="ARBA" id="ARBA00007362"/>
    </source>
</evidence>
<dbReference type="PANTHER" id="PTHR32322:SF2">
    <property type="entry name" value="EAMA DOMAIN-CONTAINING PROTEIN"/>
    <property type="match status" value="1"/>
</dbReference>
<evidence type="ECO:0000256" key="1">
    <source>
        <dbReference type="ARBA" id="ARBA00004141"/>
    </source>
</evidence>
<protein>
    <recommendedName>
        <fullName evidence="8">EamA domain-containing protein</fullName>
    </recommendedName>
</protein>
<accession>A0A7I9VGP8</accession>
<dbReference type="GO" id="GO:0016020">
    <property type="term" value="C:membrane"/>
    <property type="evidence" value="ECO:0007669"/>
    <property type="project" value="UniProtKB-SubCell"/>
</dbReference>
<keyword evidence="10" id="KW-1185">Reference proteome</keyword>
<proteinExistence type="inferred from homology"/>
<evidence type="ECO:0000259" key="8">
    <source>
        <dbReference type="Pfam" id="PF00892"/>
    </source>
</evidence>
<sequence length="166" mass="17551">MRASALSDAAPSKTLLYQLAVGCALLLAAAVGLGEVSHVAFTRVAWASLLFQGVVVSFASYLAWFWLLRRYLASRVAVFSFMTPLFGVSFGVLVLREPVDGWFGAGAALVLLGITLVSAPSRVPKEAPAATPPGAHRGRPPQLPVEAVPCDGTSDRASPPRRRSHP</sequence>
<feature type="domain" description="EamA" evidence="8">
    <location>
        <begin position="6"/>
        <end position="118"/>
    </location>
</feature>
<comment type="subcellular location">
    <subcellularLocation>
        <location evidence="1">Membrane</location>
        <topology evidence="1">Multi-pass membrane protein</topology>
    </subcellularLocation>
</comment>
<comment type="similarity">
    <text evidence="2">Belongs to the EamA transporter family.</text>
</comment>
<evidence type="ECO:0000313" key="10">
    <source>
        <dbReference type="Proteomes" id="UP000503640"/>
    </source>
</evidence>
<dbReference type="Pfam" id="PF00892">
    <property type="entry name" value="EamA"/>
    <property type="match status" value="1"/>
</dbReference>
<dbReference type="EMBL" id="BJTG01000001">
    <property type="protein sequence ID" value="GEJ55419.1"/>
    <property type="molecule type" value="Genomic_DNA"/>
</dbReference>
<name>A0A7I9VGP8_9BACT</name>
<evidence type="ECO:0000256" key="6">
    <source>
        <dbReference type="SAM" id="MobiDB-lite"/>
    </source>
</evidence>
<evidence type="ECO:0000256" key="7">
    <source>
        <dbReference type="SAM" id="Phobius"/>
    </source>
</evidence>
<evidence type="ECO:0000256" key="5">
    <source>
        <dbReference type="ARBA" id="ARBA00023136"/>
    </source>
</evidence>
<evidence type="ECO:0000256" key="3">
    <source>
        <dbReference type="ARBA" id="ARBA00022692"/>
    </source>
</evidence>